<keyword evidence="4" id="KW-1185">Reference proteome</keyword>
<dbReference type="GO" id="GO:0051082">
    <property type="term" value="F:unfolded protein binding"/>
    <property type="evidence" value="ECO:0007669"/>
    <property type="project" value="TreeGrafter"/>
</dbReference>
<dbReference type="Pfam" id="PF21730">
    <property type="entry name" value="Vma22_CCDC115"/>
    <property type="match status" value="1"/>
</dbReference>
<evidence type="ECO:0000256" key="1">
    <source>
        <dbReference type="ARBA" id="ARBA00093634"/>
    </source>
</evidence>
<dbReference type="PANTHER" id="PTHR31996:SF2">
    <property type="entry name" value="COILED-COIL DOMAIN-CONTAINING PROTEIN 115"/>
    <property type="match status" value="1"/>
</dbReference>
<feature type="region of interest" description="Disordered" evidence="2">
    <location>
        <begin position="36"/>
        <end position="114"/>
    </location>
</feature>
<protein>
    <recommendedName>
        <fullName evidence="1">Vacuolar ATPase assembly protein VMA22</fullName>
    </recommendedName>
</protein>
<accession>A0A9W7ZSP1</accession>
<dbReference type="GO" id="GO:0070072">
    <property type="term" value="P:vacuolar proton-transporting V-type ATPase complex assembly"/>
    <property type="evidence" value="ECO:0007669"/>
    <property type="project" value="InterPro"/>
</dbReference>
<proteinExistence type="predicted"/>
<name>A0A9W7ZSP1_9FUNG</name>
<feature type="compositionally biased region" description="Basic and acidic residues" evidence="2">
    <location>
        <begin position="41"/>
        <end position="68"/>
    </location>
</feature>
<comment type="caution">
    <text evidence="3">The sequence shown here is derived from an EMBL/GenBank/DDBJ whole genome shotgun (WGS) entry which is preliminary data.</text>
</comment>
<dbReference type="InterPro" id="IPR040357">
    <property type="entry name" value="Vma22/CCDC115"/>
</dbReference>
<evidence type="ECO:0000313" key="3">
    <source>
        <dbReference type="EMBL" id="KAJ1912075.1"/>
    </source>
</evidence>
<gene>
    <name evidence="3" type="ORF">H4219_005737</name>
</gene>
<evidence type="ECO:0000313" key="4">
    <source>
        <dbReference type="Proteomes" id="UP001150538"/>
    </source>
</evidence>
<dbReference type="PANTHER" id="PTHR31996">
    <property type="entry name" value="COILED-COIL DOMAIN-CONTAINING PROTEIN 115"/>
    <property type="match status" value="1"/>
</dbReference>
<evidence type="ECO:0000256" key="2">
    <source>
        <dbReference type="SAM" id="MobiDB-lite"/>
    </source>
</evidence>
<dbReference type="Proteomes" id="UP001150538">
    <property type="component" value="Unassembled WGS sequence"/>
</dbReference>
<sequence length="165" mass="18989">MLYYQKSIEEQSIDNEISSTTNSQYNVRLNLLRLNPNDQTSTKKVDDGVEKDSDDENNNKDDNVEPTEKSNGCNGSGGSSTLKNRKKPGDNNAEEHHNDNSNDKSKKSKDTTTRKSYRDPLYWYGVLVPQSLRQSQKYFDQGKVDFVLGIVLKEFMCTDRFFCYF</sequence>
<dbReference type="OrthoDB" id="408631at2759"/>
<reference evidence="3" key="1">
    <citation type="submission" date="2022-07" db="EMBL/GenBank/DDBJ databases">
        <title>Phylogenomic reconstructions and comparative analyses of Kickxellomycotina fungi.</title>
        <authorList>
            <person name="Reynolds N.K."/>
            <person name="Stajich J.E."/>
            <person name="Barry K."/>
            <person name="Grigoriev I.V."/>
            <person name="Crous P."/>
            <person name="Smith M.E."/>
        </authorList>
    </citation>
    <scope>NUCLEOTIDE SEQUENCE</scope>
    <source>
        <strain evidence="3">NBRC 100468</strain>
    </source>
</reference>
<dbReference type="EMBL" id="JANBPU010000381">
    <property type="protein sequence ID" value="KAJ1912075.1"/>
    <property type="molecule type" value="Genomic_DNA"/>
</dbReference>
<organism evidence="3 4">
    <name type="scientific">Mycoemilia scoparia</name>
    <dbReference type="NCBI Taxonomy" id="417184"/>
    <lineage>
        <taxon>Eukaryota</taxon>
        <taxon>Fungi</taxon>
        <taxon>Fungi incertae sedis</taxon>
        <taxon>Zoopagomycota</taxon>
        <taxon>Kickxellomycotina</taxon>
        <taxon>Kickxellomycetes</taxon>
        <taxon>Kickxellales</taxon>
        <taxon>Kickxellaceae</taxon>
        <taxon>Mycoemilia</taxon>
    </lineage>
</organism>
<feature type="compositionally biased region" description="Basic and acidic residues" evidence="2">
    <location>
        <begin position="87"/>
        <end position="114"/>
    </location>
</feature>
<dbReference type="AlphaFoldDB" id="A0A9W7ZSP1"/>